<dbReference type="Pfam" id="PF00534">
    <property type="entry name" value="Glycos_transf_1"/>
    <property type="match status" value="1"/>
</dbReference>
<accession>W4QI38</accession>
<protein>
    <recommendedName>
        <fullName evidence="1">Glycosyl transferase family 1 domain-containing protein</fullName>
    </recommendedName>
</protein>
<dbReference type="CDD" id="cd03801">
    <property type="entry name" value="GT4_PimA-like"/>
    <property type="match status" value="1"/>
</dbReference>
<dbReference type="STRING" id="1236971.JCM9152_2413"/>
<proteinExistence type="predicted"/>
<keyword evidence="3" id="KW-1185">Reference proteome</keyword>
<comment type="caution">
    <text evidence="2">The sequence shown here is derived from an EMBL/GenBank/DDBJ whole genome shotgun (WGS) entry which is preliminary data.</text>
</comment>
<evidence type="ECO:0000313" key="3">
    <source>
        <dbReference type="Proteomes" id="UP000018895"/>
    </source>
</evidence>
<dbReference type="AlphaFoldDB" id="W4QI38"/>
<organism evidence="2 3">
    <name type="scientific">Halalkalibacter hemicellulosilyticusJCM 9152</name>
    <dbReference type="NCBI Taxonomy" id="1236971"/>
    <lineage>
        <taxon>Bacteria</taxon>
        <taxon>Bacillati</taxon>
        <taxon>Bacillota</taxon>
        <taxon>Bacilli</taxon>
        <taxon>Bacillales</taxon>
        <taxon>Bacillaceae</taxon>
        <taxon>Halalkalibacter</taxon>
    </lineage>
</organism>
<dbReference type="GO" id="GO:0016757">
    <property type="term" value="F:glycosyltransferase activity"/>
    <property type="evidence" value="ECO:0007669"/>
    <property type="project" value="InterPro"/>
</dbReference>
<dbReference type="PANTHER" id="PTHR12526">
    <property type="entry name" value="GLYCOSYLTRANSFERASE"/>
    <property type="match status" value="1"/>
</dbReference>
<dbReference type="RefSeq" id="WP_035344129.1">
    <property type="nucleotide sequence ID" value="NZ_BAUU01000015.1"/>
</dbReference>
<evidence type="ECO:0000259" key="1">
    <source>
        <dbReference type="Pfam" id="PF00534"/>
    </source>
</evidence>
<dbReference type="OrthoDB" id="158463at2"/>
<dbReference type="InterPro" id="IPR001296">
    <property type="entry name" value="Glyco_trans_1"/>
</dbReference>
<dbReference type="SUPFAM" id="SSF53756">
    <property type="entry name" value="UDP-Glycosyltransferase/glycogen phosphorylase"/>
    <property type="match status" value="1"/>
</dbReference>
<gene>
    <name evidence="2" type="ORF">JCM9152_2413</name>
</gene>
<evidence type="ECO:0000313" key="2">
    <source>
        <dbReference type="EMBL" id="GAE30979.1"/>
    </source>
</evidence>
<sequence length="354" mass="40783">MKVLFVFKFLTGGIATLNYNRAKALLPKGIKCHFLYLKQGSKTHLYSSEDTFIMSENPKIEKLINEHEYKAIVVCSDYTFLSKLNNWRYDGIVIYDFQGIGDLQLTKRWLSNAQRPVETYANAILYPKNSVFDELISTFYPYKTKFSFHNCIDLTLFTYKNVTSPDQIIIGWVGRIEENKNWREFLQIGAGLCAINLNVHLWMFIDDSFITSSDRKKFKKFVKKFKLESKLTSHNNIPHLKMPHYYSLIASSGGFVCSTSYLEGFGYSVLEAMSCQCPVLTTHSGGVESFVIHNITGKLYKIGHIHKAIEEGKEIIENKKLRTQIISNTQHTIKKQFTSEQYANCFLEMLKALS</sequence>
<feature type="domain" description="Glycosyl transferase family 1" evidence="1">
    <location>
        <begin position="164"/>
        <end position="330"/>
    </location>
</feature>
<reference evidence="2" key="1">
    <citation type="journal article" date="2014" name="Genome Announc.">
        <title>Draft Genome Sequences of Three Alkaliphilic Bacillus Strains, Bacillus wakoensis JCM 9140T, Bacillus akibai JCM 9157T, and Bacillus hemicellulosilyticus JCM 9152T.</title>
        <authorList>
            <person name="Yuki M."/>
            <person name="Oshima K."/>
            <person name="Suda W."/>
            <person name="Oshida Y."/>
            <person name="Kitamura K."/>
            <person name="Iida T."/>
            <person name="Hattori M."/>
            <person name="Ohkuma M."/>
        </authorList>
    </citation>
    <scope>NUCLEOTIDE SEQUENCE [LARGE SCALE GENOMIC DNA]</scope>
    <source>
        <strain evidence="2">JCM 9152</strain>
    </source>
</reference>
<dbReference type="Proteomes" id="UP000018895">
    <property type="component" value="Unassembled WGS sequence"/>
</dbReference>
<dbReference type="EMBL" id="BAUU01000015">
    <property type="protein sequence ID" value="GAE30979.1"/>
    <property type="molecule type" value="Genomic_DNA"/>
</dbReference>
<dbReference type="Gene3D" id="3.40.50.2000">
    <property type="entry name" value="Glycogen Phosphorylase B"/>
    <property type="match status" value="2"/>
</dbReference>
<dbReference type="PANTHER" id="PTHR12526:SF630">
    <property type="entry name" value="GLYCOSYLTRANSFERASE"/>
    <property type="match status" value="1"/>
</dbReference>
<name>W4QI38_9BACI</name>